<sequence>MASRRLPWHRAGGSGSGISRAGKGSAPVPATGEPGAVARRTGVEAPVHGAEPLGFVRRPGREHWWEELSPQVRERMVARAGPIVEWWAYCHPSDERRPYAVVFGERGLAVCTPTINDRGGPAQRIAVVPFVPASLRHAVVVQRPGRPPSGGPALPGGTDPSERAVGPVPLTERTRGFLGHLPPEAQTRLQWPFVNGDTLDRSDHYYTGGEDALDIWCYLAGRRWVTFVSGRGTGLSGPAHRASWRLVCRRAEVAVR</sequence>
<reference evidence="2 3" key="1">
    <citation type="journal article" date="2010" name="Genome Biol. Evol.">
        <title>The sequence of a 1.8-mb bacterial linear plasmid reveals a rich evolutionary reservoir of secondary metabolic pathways.</title>
        <authorList>
            <person name="Medema M.H."/>
            <person name="Trefzer A."/>
            <person name="Kovalchuk A."/>
            <person name="van den Berg M."/>
            <person name="Mueller U."/>
            <person name="Heijne W."/>
            <person name="Wu L."/>
            <person name="Alam M.T."/>
            <person name="Ronning C.M."/>
            <person name="Nierman W.C."/>
            <person name="Bovenberg R.A.L."/>
            <person name="Breitling R."/>
            <person name="Takano E."/>
        </authorList>
    </citation>
    <scope>NUCLEOTIDE SEQUENCE [LARGE SCALE GENOMIC DNA]</scope>
    <source>
        <strain evidence="3">ATCC 27064 / DSM 738 / JCM 4710 / NBRC 13307 / NCIMB 12785 / NRRL 3585 / VKM Ac-602</strain>
        <plasmid evidence="2">pSCL4</plasmid>
    </source>
</reference>
<feature type="region of interest" description="Disordered" evidence="1">
    <location>
        <begin position="142"/>
        <end position="166"/>
    </location>
</feature>
<dbReference type="eggNOG" id="ENOG5033KZR">
    <property type="taxonomic scope" value="Bacteria"/>
</dbReference>
<geneLocation type="plasmid" evidence="2 3">
    <name>pSCL4</name>
</geneLocation>
<organism evidence="2 3">
    <name type="scientific">Streptomyces clavuligerus</name>
    <dbReference type="NCBI Taxonomy" id="1901"/>
    <lineage>
        <taxon>Bacteria</taxon>
        <taxon>Bacillati</taxon>
        <taxon>Actinomycetota</taxon>
        <taxon>Actinomycetes</taxon>
        <taxon>Kitasatosporales</taxon>
        <taxon>Streptomycetaceae</taxon>
        <taxon>Streptomyces</taxon>
    </lineage>
</organism>
<proteinExistence type="predicted"/>
<keyword evidence="3" id="KW-1185">Reference proteome</keyword>
<name>D5SJP1_STRCL</name>
<dbReference type="Proteomes" id="UP000002357">
    <property type="component" value="Plasmid pSCL4"/>
</dbReference>
<protein>
    <submittedName>
        <fullName evidence="2">Uncharacterized protein</fullName>
    </submittedName>
</protein>
<evidence type="ECO:0000256" key="1">
    <source>
        <dbReference type="SAM" id="MobiDB-lite"/>
    </source>
</evidence>
<evidence type="ECO:0000313" key="3">
    <source>
        <dbReference type="Proteomes" id="UP000002357"/>
    </source>
</evidence>
<feature type="region of interest" description="Disordered" evidence="1">
    <location>
        <begin position="1"/>
        <end position="35"/>
    </location>
</feature>
<dbReference type="EMBL" id="CM000914">
    <property type="protein sequence ID" value="EFG04134.2"/>
    <property type="molecule type" value="Genomic_DNA"/>
</dbReference>
<keyword evidence="2" id="KW-0614">Plasmid</keyword>
<gene>
    <name evidence="2" type="ORF">SCLAV_p0647</name>
</gene>
<accession>D5SJP1</accession>
<evidence type="ECO:0000313" key="2">
    <source>
        <dbReference type="EMBL" id="EFG04134.2"/>
    </source>
</evidence>
<dbReference type="AlphaFoldDB" id="D5SJP1"/>
<feature type="compositionally biased region" description="Low complexity" evidence="1">
    <location>
        <begin position="17"/>
        <end position="26"/>
    </location>
</feature>